<dbReference type="Gene3D" id="3.40.640.10">
    <property type="entry name" value="Type I PLP-dependent aspartate aminotransferase-like (Major domain)"/>
    <property type="match status" value="1"/>
</dbReference>
<evidence type="ECO:0000256" key="2">
    <source>
        <dbReference type="ARBA" id="ARBA00010671"/>
    </source>
</evidence>
<organism evidence="9 10">
    <name type="scientific">Hornefia butyriciproducens</name>
    <dbReference type="NCBI Taxonomy" id="2652293"/>
    <lineage>
        <taxon>Bacteria</taxon>
        <taxon>Bacillati</taxon>
        <taxon>Bacillota</taxon>
        <taxon>Clostridia</taxon>
        <taxon>Peptostreptococcales</taxon>
        <taxon>Anaerovoracaceae</taxon>
        <taxon>Hornefia</taxon>
    </lineage>
</organism>
<dbReference type="GO" id="GO:0016831">
    <property type="term" value="F:carboxy-lyase activity"/>
    <property type="evidence" value="ECO:0007669"/>
    <property type="project" value="UniProtKB-KW"/>
</dbReference>
<gene>
    <name evidence="9" type="ORF">FYJ64_09385</name>
</gene>
<feature type="domain" description="Orn/Lys/Arg decarboxylase C-terminal" evidence="8">
    <location>
        <begin position="434"/>
        <end position="488"/>
    </location>
</feature>
<evidence type="ECO:0000313" key="10">
    <source>
        <dbReference type="Proteomes" id="UP000474676"/>
    </source>
</evidence>
<evidence type="ECO:0000313" key="9">
    <source>
        <dbReference type="EMBL" id="MST52516.1"/>
    </source>
</evidence>
<dbReference type="EMBL" id="VUMZ01000009">
    <property type="protein sequence ID" value="MST52516.1"/>
    <property type="molecule type" value="Genomic_DNA"/>
</dbReference>
<dbReference type="InterPro" id="IPR015421">
    <property type="entry name" value="PyrdxlP-dep_Trfase_major"/>
</dbReference>
<keyword evidence="10" id="KW-1185">Reference proteome</keyword>
<dbReference type="SUPFAM" id="SSF53383">
    <property type="entry name" value="PLP-dependent transferases"/>
    <property type="match status" value="1"/>
</dbReference>
<keyword evidence="4" id="KW-0663">Pyridoxal phosphate</keyword>
<keyword evidence="3" id="KW-0210">Decarboxylase</keyword>
<dbReference type="PANTHER" id="PTHR43277:SF4">
    <property type="entry name" value="ARGININE DECARBOXYLASE"/>
    <property type="match status" value="1"/>
</dbReference>
<dbReference type="InterPro" id="IPR052357">
    <property type="entry name" value="Orn_Lys_Arg_decarboxylase-I"/>
</dbReference>
<feature type="compositionally biased region" description="Basic and acidic residues" evidence="6">
    <location>
        <begin position="401"/>
        <end position="413"/>
    </location>
</feature>
<protein>
    <submittedName>
        <fullName evidence="9">Aminotransferase class V-fold PLP-dependent enzyme</fullName>
    </submittedName>
</protein>
<evidence type="ECO:0000259" key="7">
    <source>
        <dbReference type="Pfam" id="PF01276"/>
    </source>
</evidence>
<feature type="domain" description="Orn/Lys/Arg decarboxylases family 1 pyridoxal-P attachment site" evidence="7">
    <location>
        <begin position="8"/>
        <end position="304"/>
    </location>
</feature>
<dbReference type="GO" id="GO:0008483">
    <property type="term" value="F:transaminase activity"/>
    <property type="evidence" value="ECO:0007669"/>
    <property type="project" value="UniProtKB-KW"/>
</dbReference>
<evidence type="ECO:0000256" key="1">
    <source>
        <dbReference type="ARBA" id="ARBA00001933"/>
    </source>
</evidence>
<name>A0A6L5Y7B6_9FIRM</name>
<dbReference type="GeneID" id="303115536"/>
<evidence type="ECO:0000256" key="4">
    <source>
        <dbReference type="ARBA" id="ARBA00022898"/>
    </source>
</evidence>
<evidence type="ECO:0000256" key="3">
    <source>
        <dbReference type="ARBA" id="ARBA00022793"/>
    </source>
</evidence>
<dbReference type="InterPro" id="IPR008286">
    <property type="entry name" value="Prn/Lys/Arg_de-COase_C"/>
</dbReference>
<sequence>MRNKEQLTGFLLDHAAQRTVSFHMPGHKGSNLYRRFGYDGFLDQMMDCDITEIPGADNLFQPEGVLRNTMDRYRNLYGSRESYLLVNGSSCGLVAAVMASVPAGGRLILARNCHKAVYNALSLAGAQPVYAFPEMLPEYGITGEIRPEEIRRCIAAAPDASAVLIPSPNYYGICSDISSIAEIVHDAGMTLIVDQAHGAHLKFFDENGRAAGRCLMAAENLGADIVINSIHKTLAAFTEAALCNVMSDRVDSDELEDALQKMESTSPSYLLMASLDINADLLEKHGAELIKDWKKELELFYDRAASIDGLQVMTHSRLDDSKINLDMSRRGLNGYELEHELRKRGILAELITGNLVMCMSGIGNTRNDYERLYDALREIAEAGNAIASASGRAEPGNAVAHPRDEDEAERRDEMEGEAPPWPNQSFVLHPVPHKRARTPIDDAIGRVCAQAIIPYPPGIPVICPGEEITEEIVTYAKTLRALGQNVMGIDGDGCVLVGI</sequence>
<comment type="cofactor">
    <cofactor evidence="1">
        <name>pyridoxal 5'-phosphate</name>
        <dbReference type="ChEBI" id="CHEBI:597326"/>
    </cofactor>
</comment>
<dbReference type="Proteomes" id="UP000474676">
    <property type="component" value="Unassembled WGS sequence"/>
</dbReference>
<keyword evidence="9" id="KW-0808">Transferase</keyword>
<comment type="caution">
    <text evidence="9">The sequence shown here is derived from an EMBL/GenBank/DDBJ whole genome shotgun (WGS) entry which is preliminary data.</text>
</comment>
<evidence type="ECO:0000259" key="8">
    <source>
        <dbReference type="Pfam" id="PF03711"/>
    </source>
</evidence>
<comment type="similarity">
    <text evidence="2">Belongs to the Orn/Lys/Arg decarboxylase class-I family.</text>
</comment>
<feature type="region of interest" description="Disordered" evidence="6">
    <location>
        <begin position="388"/>
        <end position="427"/>
    </location>
</feature>
<dbReference type="AlphaFoldDB" id="A0A6L5Y7B6"/>
<reference evidence="9 10" key="1">
    <citation type="submission" date="2019-08" db="EMBL/GenBank/DDBJ databases">
        <title>In-depth cultivation of the pig gut microbiome towards novel bacterial diversity and tailored functional studies.</title>
        <authorList>
            <person name="Wylensek D."/>
            <person name="Hitch T.C.A."/>
            <person name="Clavel T."/>
        </authorList>
    </citation>
    <scope>NUCLEOTIDE SEQUENCE [LARGE SCALE GENOMIC DNA]</scope>
    <source>
        <strain evidence="9 10">WCA-MUC-591-APC-3H</strain>
    </source>
</reference>
<dbReference type="Pfam" id="PF03711">
    <property type="entry name" value="OKR_DC_1_C"/>
    <property type="match status" value="1"/>
</dbReference>
<accession>A0A6L5Y7B6</accession>
<dbReference type="PANTHER" id="PTHR43277">
    <property type="entry name" value="ARGININE DECARBOXYLASE"/>
    <property type="match status" value="1"/>
</dbReference>
<dbReference type="Gene3D" id="3.90.105.10">
    <property type="entry name" value="Molybdopterin biosynthesis moea protein, domain 2"/>
    <property type="match status" value="1"/>
</dbReference>
<keyword evidence="5" id="KW-0456">Lyase</keyword>
<keyword evidence="9" id="KW-0032">Aminotransferase</keyword>
<dbReference type="Pfam" id="PF01276">
    <property type="entry name" value="OKR_DC_1"/>
    <property type="match status" value="1"/>
</dbReference>
<dbReference type="InterPro" id="IPR015424">
    <property type="entry name" value="PyrdxlP-dep_Trfase"/>
</dbReference>
<evidence type="ECO:0000256" key="6">
    <source>
        <dbReference type="SAM" id="MobiDB-lite"/>
    </source>
</evidence>
<dbReference type="InterPro" id="IPR000310">
    <property type="entry name" value="Orn/Lys/Arg_deCO2ase_major_dom"/>
</dbReference>
<evidence type="ECO:0000256" key="5">
    <source>
        <dbReference type="ARBA" id="ARBA00023239"/>
    </source>
</evidence>
<proteinExistence type="inferred from homology"/>
<dbReference type="RefSeq" id="WP_154574905.1">
    <property type="nucleotide sequence ID" value="NZ_VUMZ01000009.1"/>
</dbReference>